<name>A0A2H0LST2_9BACT</name>
<feature type="chain" id="PRO_5013776007" description="Cadherin domain-containing protein" evidence="1">
    <location>
        <begin position="22"/>
        <end position="276"/>
    </location>
</feature>
<comment type="caution">
    <text evidence="2">The sequence shown here is derived from an EMBL/GenBank/DDBJ whole genome shotgun (WGS) entry which is preliminary data.</text>
</comment>
<dbReference type="EMBL" id="PCVY01000040">
    <property type="protein sequence ID" value="PIQ86555.1"/>
    <property type="molecule type" value="Genomic_DNA"/>
</dbReference>
<evidence type="ECO:0008006" key="4">
    <source>
        <dbReference type="Google" id="ProtNLM"/>
    </source>
</evidence>
<dbReference type="AlphaFoldDB" id="A0A2H0LST2"/>
<evidence type="ECO:0000313" key="2">
    <source>
        <dbReference type="EMBL" id="PIQ86555.1"/>
    </source>
</evidence>
<feature type="signal peptide" evidence="1">
    <location>
        <begin position="1"/>
        <end position="21"/>
    </location>
</feature>
<gene>
    <name evidence="2" type="ORF">COV74_04040</name>
</gene>
<evidence type="ECO:0000256" key="1">
    <source>
        <dbReference type="SAM" id="SignalP"/>
    </source>
</evidence>
<sequence length="276" mass="30634">MKKKTVLLFICLLILSSNVLAASPVANPPGELRVVVMASDSPNFIDEWVSTPSSHDVHVKPLKEVSVEKMFHVAAIVTGYEIDASMMTNLSGDFILEDSDKTVQADEKNILIHQKKFKGNERTGFVMLDPAIDLTFTDEDKTGVYTIKIVVRDHVSGKTATGEYQITLKEENPPDSAADLLTAEIVSAAQLDQLWQAFLTTGDEKYVIRIINTLAWSDSQTKDLQNRLIGSAAKWSLMSHAKQYPQVLEICKKELEVQSGVIKEELKTILQTVKSN</sequence>
<keyword evidence="1" id="KW-0732">Signal</keyword>
<protein>
    <recommendedName>
        <fullName evidence="4">Cadherin domain-containing protein</fullName>
    </recommendedName>
</protein>
<organism evidence="2 3">
    <name type="scientific">Candidatus Abzuiibacterium crystallinum</name>
    <dbReference type="NCBI Taxonomy" id="1974748"/>
    <lineage>
        <taxon>Bacteria</taxon>
        <taxon>Pseudomonadati</taxon>
        <taxon>Candidatus Omnitrophota</taxon>
        <taxon>Candidatus Abzuiibacterium</taxon>
    </lineage>
</organism>
<proteinExistence type="predicted"/>
<dbReference type="Proteomes" id="UP000230859">
    <property type="component" value="Unassembled WGS sequence"/>
</dbReference>
<accession>A0A2H0LST2</accession>
<reference evidence="2 3" key="1">
    <citation type="submission" date="2017-09" db="EMBL/GenBank/DDBJ databases">
        <title>Depth-based differentiation of microbial function through sediment-hosted aquifers and enrichment of novel symbionts in the deep terrestrial subsurface.</title>
        <authorList>
            <person name="Probst A.J."/>
            <person name="Ladd B."/>
            <person name="Jarett J.K."/>
            <person name="Geller-Mcgrath D.E."/>
            <person name="Sieber C.M."/>
            <person name="Emerson J.B."/>
            <person name="Anantharaman K."/>
            <person name="Thomas B.C."/>
            <person name="Malmstrom R."/>
            <person name="Stieglmeier M."/>
            <person name="Klingl A."/>
            <person name="Woyke T."/>
            <person name="Ryan C.M."/>
            <person name="Banfield J.F."/>
        </authorList>
    </citation>
    <scope>NUCLEOTIDE SEQUENCE [LARGE SCALE GENOMIC DNA]</scope>
    <source>
        <strain evidence="2">CG11_big_fil_rev_8_21_14_0_20_45_26</strain>
    </source>
</reference>
<evidence type="ECO:0000313" key="3">
    <source>
        <dbReference type="Proteomes" id="UP000230859"/>
    </source>
</evidence>